<organism evidence="2 3">
    <name type="scientific">Punica granatum</name>
    <name type="common">Pomegranate</name>
    <dbReference type="NCBI Taxonomy" id="22663"/>
    <lineage>
        <taxon>Eukaryota</taxon>
        <taxon>Viridiplantae</taxon>
        <taxon>Streptophyta</taxon>
        <taxon>Embryophyta</taxon>
        <taxon>Tracheophyta</taxon>
        <taxon>Spermatophyta</taxon>
        <taxon>Magnoliopsida</taxon>
        <taxon>eudicotyledons</taxon>
        <taxon>Gunneridae</taxon>
        <taxon>Pentapetalae</taxon>
        <taxon>rosids</taxon>
        <taxon>malvids</taxon>
        <taxon>Myrtales</taxon>
        <taxon>Lythraceae</taxon>
        <taxon>Punica</taxon>
    </lineage>
</organism>
<reference evidence="2" key="1">
    <citation type="journal article" date="2020" name="Plant Biotechnol. J.">
        <title>The pomegranate (Punica granatum L.) draft genome dissects genetic divergence between soft- and hard-seeded cultivars.</title>
        <authorList>
            <person name="Luo X."/>
            <person name="Li H."/>
            <person name="Wu Z."/>
            <person name="Yao W."/>
            <person name="Zhao P."/>
            <person name="Cao D."/>
            <person name="Yu H."/>
            <person name="Li K."/>
            <person name="Poudel K."/>
            <person name="Zhao D."/>
            <person name="Zhang F."/>
            <person name="Xia X."/>
            <person name="Chen L."/>
            <person name="Wang Q."/>
            <person name="Jing D."/>
            <person name="Cao S."/>
        </authorList>
    </citation>
    <scope>NUCLEOTIDE SEQUENCE [LARGE SCALE GENOMIC DNA]</scope>
    <source>
        <strain evidence="2">cv. Tunisia</strain>
    </source>
</reference>
<dbReference type="PANTHER" id="PTHR35122:SF2">
    <property type="entry name" value="OS04G0598000 PROTEIN"/>
    <property type="match status" value="1"/>
</dbReference>
<feature type="compositionally biased region" description="Low complexity" evidence="1">
    <location>
        <begin position="54"/>
        <end position="67"/>
    </location>
</feature>
<proteinExistence type="predicted"/>
<dbReference type="Pfam" id="PF22272">
    <property type="entry name" value="LEA_3b"/>
    <property type="match status" value="1"/>
</dbReference>
<feature type="region of interest" description="Disordered" evidence="1">
    <location>
        <begin position="30"/>
        <end position="140"/>
    </location>
</feature>
<dbReference type="InterPro" id="IPR039291">
    <property type="entry name" value="At5g17165-like"/>
</dbReference>
<evidence type="ECO:0000313" key="3">
    <source>
        <dbReference type="RefSeq" id="XP_031380402.1"/>
    </source>
</evidence>
<evidence type="ECO:0000313" key="2">
    <source>
        <dbReference type="Proteomes" id="UP000515151"/>
    </source>
</evidence>
<sequence>MAAANSWKSGGGGLRLVTVGKRLIANRLICNPSIPTPTPTPTPTPSALLRMIPSSSSSLSYTASTSSNNPLPEAYEKNPDDQAPQPVVLDELIQPESEEYWAPNPQTGVFGPTSDHSSNPTEHGEGGAHSSPEGSVLEEEAFFRLTSIEDLEKPVSLPETEAEE</sequence>
<dbReference type="OrthoDB" id="606645at2759"/>
<dbReference type="Proteomes" id="UP000515151">
    <property type="component" value="Chromosome 2"/>
</dbReference>
<protein>
    <submittedName>
        <fullName evidence="3">Late embryogenesis abundant protein At5g17165-like</fullName>
    </submittedName>
</protein>
<dbReference type="AlphaFoldDB" id="A0A6P8C9I6"/>
<keyword evidence="2" id="KW-1185">Reference proteome</keyword>
<evidence type="ECO:0000256" key="1">
    <source>
        <dbReference type="SAM" id="MobiDB-lite"/>
    </source>
</evidence>
<name>A0A6P8C9I6_PUNGR</name>
<dbReference type="GeneID" id="116195382"/>
<accession>A0A6P8C9I6</accession>
<dbReference type="PANTHER" id="PTHR35122">
    <property type="entry name" value="OSJNBA0093F12.14 PROTEIN"/>
    <property type="match status" value="1"/>
</dbReference>
<dbReference type="RefSeq" id="XP_031380402.1">
    <property type="nucleotide sequence ID" value="XM_031524542.1"/>
</dbReference>
<reference evidence="3" key="2">
    <citation type="submission" date="2025-08" db="UniProtKB">
        <authorList>
            <consortium name="RefSeq"/>
        </authorList>
    </citation>
    <scope>IDENTIFICATION</scope>
    <source>
        <tissue evidence="3">Leaf</tissue>
    </source>
</reference>
<gene>
    <name evidence="3" type="primary">LOC116195382</name>
</gene>
<feature type="compositionally biased region" description="Pro residues" evidence="1">
    <location>
        <begin position="34"/>
        <end position="44"/>
    </location>
</feature>